<dbReference type="EMBL" id="JAPDFR010000009">
    <property type="protein sequence ID" value="KAK0383083.1"/>
    <property type="molecule type" value="Genomic_DNA"/>
</dbReference>
<name>A0AA39GAF9_SARSR</name>
<dbReference type="GO" id="GO:0006388">
    <property type="term" value="P:tRNA splicing, via endonucleolytic cleavage and ligation"/>
    <property type="evidence" value="ECO:0007669"/>
    <property type="project" value="UniProtKB-UniRule"/>
</dbReference>
<dbReference type="GO" id="GO:0005634">
    <property type="term" value="C:nucleus"/>
    <property type="evidence" value="ECO:0007669"/>
    <property type="project" value="TreeGrafter"/>
</dbReference>
<dbReference type="PIRSF" id="PIRSF019634">
    <property type="entry name" value="tRNA_lig_yeast"/>
    <property type="match status" value="1"/>
</dbReference>
<keyword evidence="1" id="KW-0436">Ligase</keyword>
<dbReference type="Proteomes" id="UP001175261">
    <property type="component" value="Unassembled WGS sequence"/>
</dbReference>
<protein>
    <recommendedName>
        <fullName evidence="1">tRNA ligase</fullName>
        <ecNumber evidence="1">6.5.1.3</ecNumber>
    </recommendedName>
</protein>
<feature type="domain" description="tRNA ligase kinase" evidence="5">
    <location>
        <begin position="394"/>
        <end position="551"/>
    </location>
</feature>
<dbReference type="Gene3D" id="3.40.50.300">
    <property type="entry name" value="P-loop containing nucleotide triphosphate hydrolases"/>
    <property type="match status" value="1"/>
</dbReference>
<comment type="similarity">
    <text evidence="1">Belongs to the TRL1 family.</text>
</comment>
<dbReference type="PANTHER" id="PTHR32004">
    <property type="entry name" value="TRNA LIGASE"/>
    <property type="match status" value="1"/>
</dbReference>
<organism evidence="7 8">
    <name type="scientific">Sarocladium strictum</name>
    <name type="common">Black bundle disease fungus</name>
    <name type="synonym">Acremonium strictum</name>
    <dbReference type="NCBI Taxonomy" id="5046"/>
    <lineage>
        <taxon>Eukaryota</taxon>
        <taxon>Fungi</taxon>
        <taxon>Dikarya</taxon>
        <taxon>Ascomycota</taxon>
        <taxon>Pezizomycotina</taxon>
        <taxon>Sordariomycetes</taxon>
        <taxon>Hypocreomycetidae</taxon>
        <taxon>Hypocreales</taxon>
        <taxon>Sarocladiaceae</taxon>
        <taxon>Sarocladium</taxon>
    </lineage>
</organism>
<accession>A0AA39GAF9</accession>
<evidence type="ECO:0000256" key="1">
    <source>
        <dbReference type="PIRNR" id="PIRNR019634"/>
    </source>
</evidence>
<dbReference type="AlphaFoldDB" id="A0AA39GAF9"/>
<sequence>MATPYIPQDPTEVKQLVEALEAAAKDKRKGGFSVKKNNFDVKGSRDGLTVNSWRMQDWDYKRRDLPTYARGLFTTRRRDGQHEIAVRGYDKFFNVDEVANTKWEIITSRTKGPYELTLKENGCIIFISGMEDDTLLVCSKHSTGDRSDIQVSHASAGEERLDRQLQAIGKTRADLARELYKRNATAVAELCDDNFEEHILAYGPDKAGLYLHGINLNLPEFTTYPSQHVQSFGEQWGFRKVDLIVLDGVHQVRAFLEDVAETGAHEGRDVEGFVIRCKMTNSLDVPRYYDWFFKYKFEEPYLMYRQWRECTKALIAGKAPKFKKHQMITEEYLLYAKKRLAAEPELGTRYNHNHGIIALRDDFLAFKNLKGVDAANLDDAFDAPVQTEVSGEVILCPIATLGCGKTTLALALTSLFGWGHVQNDNISGKGRPPRFTKAVLDELKEHPVVFADRNNAQRHERKQLLTDVKHLQSSAKVVCLNFRHEEESIDEIRRITRERVLARGDNHQTIHAASDREKFLGVMEGFIGRYEPCTPHAPPDNGFNLFINLDPTVGTRKNLETTIGELHKVYPNLIKEIPTVQQLDEAMDKALGYQPTFKHAIASHAKKETKSQQPAQQKKSKKPQLEYMGIHVPATSINDALENAFQDQDAETAKFFTQLKQTRRIQPKFHITLMHRASSKHNPDLWQRYTALHDSVTGDWLGQDLPAVGECQVELERVVFDNRIMAIVVRLIDAEGKWECVNQVAHITVGTSDDSVKPKESNDLLGRWLQEGTAAGKTYEVVFETKPLIDGVVKPVQSK</sequence>
<comment type="catalytic activity">
    <reaction evidence="1">
        <text>ATP + (ribonucleotide)n-3'-hydroxyl + 5'-phospho-(ribonucleotide)m = (ribonucleotide)n+m + AMP + diphosphate.</text>
        <dbReference type="EC" id="6.5.1.3"/>
    </reaction>
</comment>
<dbReference type="PANTHER" id="PTHR32004:SF1">
    <property type="entry name" value="TRNA LIGASE"/>
    <property type="match status" value="1"/>
</dbReference>
<dbReference type="SUPFAM" id="SSF52540">
    <property type="entry name" value="P-loop containing nucleoside triphosphate hydrolases"/>
    <property type="match status" value="1"/>
</dbReference>
<dbReference type="GO" id="GO:0003972">
    <property type="term" value="F:RNA ligase (ATP) activity"/>
    <property type="evidence" value="ECO:0007669"/>
    <property type="project" value="UniProtKB-UniRule"/>
</dbReference>
<dbReference type="EC" id="6.5.1.3" evidence="1"/>
<feature type="domain" description="tRNA ligase phosphodiesterase" evidence="4">
    <location>
        <begin position="555"/>
        <end position="796"/>
    </location>
</feature>
<feature type="region of interest" description="Disordered" evidence="3">
    <location>
        <begin position="603"/>
        <end position="625"/>
    </location>
</feature>
<evidence type="ECO:0000313" key="7">
    <source>
        <dbReference type="EMBL" id="KAK0383083.1"/>
    </source>
</evidence>
<proteinExistence type="inferred from homology"/>
<keyword evidence="8" id="KW-1185">Reference proteome</keyword>
<dbReference type="GO" id="GO:0051730">
    <property type="term" value="F:GTP-dependent polyribonucleotide 5'-hydroxyl-kinase activity"/>
    <property type="evidence" value="ECO:0007669"/>
    <property type="project" value="InterPro"/>
</dbReference>
<dbReference type="Pfam" id="PF08302">
    <property type="entry name" value="tRNA_lig_CPD"/>
    <property type="match status" value="1"/>
</dbReference>
<dbReference type="Pfam" id="PF09511">
    <property type="entry name" value="RNA_lig_T4_1"/>
    <property type="match status" value="1"/>
</dbReference>
<dbReference type="InterPro" id="IPR015966">
    <property type="entry name" value="tRNA_lig_kin_fungi"/>
</dbReference>
<evidence type="ECO:0000259" key="4">
    <source>
        <dbReference type="Pfam" id="PF08302"/>
    </source>
</evidence>
<dbReference type="InterPro" id="IPR012387">
    <property type="entry name" value="Trl1_fun"/>
</dbReference>
<evidence type="ECO:0000256" key="3">
    <source>
        <dbReference type="SAM" id="MobiDB-lite"/>
    </source>
</evidence>
<gene>
    <name evidence="7" type="ORF">NLU13_8997</name>
</gene>
<feature type="domain" description="T4 RNA ligase 1-like N-terminal" evidence="6">
    <location>
        <begin position="68"/>
        <end position="302"/>
    </location>
</feature>
<dbReference type="InterPro" id="IPR019039">
    <property type="entry name" value="T4-Rnl1-like_N"/>
</dbReference>
<evidence type="ECO:0000256" key="2">
    <source>
        <dbReference type="PIRSR" id="PIRSR019634-50"/>
    </source>
</evidence>
<dbReference type="GO" id="GO:0005524">
    <property type="term" value="F:ATP binding"/>
    <property type="evidence" value="ECO:0007669"/>
    <property type="project" value="UniProtKB-UniRule"/>
</dbReference>
<dbReference type="GO" id="GO:0008081">
    <property type="term" value="F:phosphoric diester hydrolase activity"/>
    <property type="evidence" value="ECO:0007669"/>
    <property type="project" value="InterPro"/>
</dbReference>
<evidence type="ECO:0000259" key="5">
    <source>
        <dbReference type="Pfam" id="PF08303"/>
    </source>
</evidence>
<dbReference type="FunFam" id="3.40.50.300:FF:001690">
    <property type="entry name" value="tRNA ligase"/>
    <property type="match status" value="1"/>
</dbReference>
<evidence type="ECO:0000313" key="8">
    <source>
        <dbReference type="Proteomes" id="UP001175261"/>
    </source>
</evidence>
<evidence type="ECO:0000259" key="6">
    <source>
        <dbReference type="Pfam" id="PF09511"/>
    </source>
</evidence>
<dbReference type="Pfam" id="PF08303">
    <property type="entry name" value="tRNA_lig_kinase"/>
    <property type="match status" value="1"/>
</dbReference>
<keyword evidence="1" id="KW-0819">tRNA processing</keyword>
<dbReference type="InterPro" id="IPR027417">
    <property type="entry name" value="P-loop_NTPase"/>
</dbReference>
<dbReference type="InterPro" id="IPR015965">
    <property type="entry name" value="tRNA_lig_PDEase"/>
</dbReference>
<feature type="active site" description="N6-AMP-lysine intermediate" evidence="2">
    <location>
        <position position="119"/>
    </location>
</feature>
<reference evidence="7" key="1">
    <citation type="submission" date="2022-10" db="EMBL/GenBank/DDBJ databases">
        <title>Determination and structural analysis of whole genome sequence of Sarocladium strictum F4-1.</title>
        <authorList>
            <person name="Hu L."/>
            <person name="Jiang Y."/>
        </authorList>
    </citation>
    <scope>NUCLEOTIDE SEQUENCE</scope>
    <source>
        <strain evidence="7">F4-1</strain>
    </source>
</reference>
<comment type="caution">
    <text evidence="7">The sequence shown here is derived from an EMBL/GenBank/DDBJ whole genome shotgun (WGS) entry which is preliminary data.</text>
</comment>